<feature type="domain" description="Glycosyl hydrolase-like 10" evidence="3">
    <location>
        <begin position="23"/>
        <end position="294"/>
    </location>
</feature>
<keyword evidence="5" id="KW-1185">Reference proteome</keyword>
<name>A0ABV4CSS1_9BACT</name>
<sequence length="393" mass="45300">MHRIIFIFMLLSAFAHCNLLSQEVRGVWLTTNAGLDWPEKNTTVEERKKALVNMLDRLEKAHFNYVLFQVQANGDVVWDSKIQPAMEQFTGDGARRLDYDVCGFVIDECHKRGMKCHAWVVPYRLGTAAAASKYRKNHVGHAIYKHPDMCVKYRGAYYLDPGLPSVRKYLIKLYKELLEKYDFDGINLDYTRYPGNDFPDSGSFRRHNPHKLDKNDWRRDNINRFVTELYKTVKKIDRDIIVGSAPIGTYKNVKDYKNTTAYESFQQDPGAWIASRHHDVIIPQMYWGEDFGFSAHLSTWVDVADGQSLIVGLAPYKMVEGKWTASDVIQLMKKATAVKGVDGVCFFRAAHILGDDKRVKELYKYLVDNPPCPEAKTMPHNEKPIESVEKFLE</sequence>
<dbReference type="SUPFAM" id="SSF51445">
    <property type="entry name" value="(Trans)glycosidases"/>
    <property type="match status" value="1"/>
</dbReference>
<comment type="caution">
    <text evidence="4">The sequence shown here is derived from an EMBL/GenBank/DDBJ whole genome shotgun (WGS) entry which is preliminary data.</text>
</comment>
<feature type="chain" id="PRO_5046475806" evidence="2">
    <location>
        <begin position="18"/>
        <end position="393"/>
    </location>
</feature>
<dbReference type="InterPro" id="IPR003790">
    <property type="entry name" value="GHL10"/>
</dbReference>
<keyword evidence="1 2" id="KW-0732">Signal</keyword>
<dbReference type="InterPro" id="IPR017853">
    <property type="entry name" value="GH"/>
</dbReference>
<dbReference type="Gene3D" id="3.20.20.80">
    <property type="entry name" value="Glycosidases"/>
    <property type="match status" value="1"/>
</dbReference>
<dbReference type="RefSeq" id="WP_121698302.1">
    <property type="nucleotide sequence ID" value="NZ_JBCLPP010000004.1"/>
</dbReference>
<organism evidence="4 5">
    <name type="scientific">Heminiphilus faecis</name>
    <dbReference type="NCBI Taxonomy" id="2601703"/>
    <lineage>
        <taxon>Bacteria</taxon>
        <taxon>Pseudomonadati</taxon>
        <taxon>Bacteroidota</taxon>
        <taxon>Bacteroidia</taxon>
        <taxon>Bacteroidales</taxon>
        <taxon>Muribaculaceae</taxon>
        <taxon>Heminiphilus</taxon>
    </lineage>
</organism>
<proteinExistence type="predicted"/>
<dbReference type="EMBL" id="JBCLPP010000004">
    <property type="protein sequence ID" value="MEY8244433.1"/>
    <property type="molecule type" value="Genomic_DNA"/>
</dbReference>
<evidence type="ECO:0000313" key="5">
    <source>
        <dbReference type="Proteomes" id="UP001565200"/>
    </source>
</evidence>
<dbReference type="PANTHER" id="PTHR43405:SF1">
    <property type="entry name" value="GLYCOSYL HYDROLASE DIGH"/>
    <property type="match status" value="1"/>
</dbReference>
<dbReference type="PANTHER" id="PTHR43405">
    <property type="entry name" value="GLYCOSYL HYDROLASE DIGH"/>
    <property type="match status" value="1"/>
</dbReference>
<dbReference type="Proteomes" id="UP001565200">
    <property type="component" value="Unassembled WGS sequence"/>
</dbReference>
<accession>A0ABV4CSS1</accession>
<feature type="signal peptide" evidence="2">
    <location>
        <begin position="1"/>
        <end position="17"/>
    </location>
</feature>
<evidence type="ECO:0000256" key="1">
    <source>
        <dbReference type="ARBA" id="ARBA00022729"/>
    </source>
</evidence>
<evidence type="ECO:0000259" key="3">
    <source>
        <dbReference type="Pfam" id="PF02638"/>
    </source>
</evidence>
<protein>
    <submittedName>
        <fullName evidence="4">Family 10 glycosylhydrolase</fullName>
    </submittedName>
</protein>
<dbReference type="Pfam" id="PF02638">
    <property type="entry name" value="GHL10"/>
    <property type="match status" value="1"/>
</dbReference>
<gene>
    <name evidence="4" type="ORF">AAK873_02220</name>
</gene>
<evidence type="ECO:0000313" key="4">
    <source>
        <dbReference type="EMBL" id="MEY8244433.1"/>
    </source>
</evidence>
<dbReference type="InterPro" id="IPR052177">
    <property type="entry name" value="Divisome_Glycosyl_Hydrolase"/>
</dbReference>
<evidence type="ECO:0000256" key="2">
    <source>
        <dbReference type="SAM" id="SignalP"/>
    </source>
</evidence>
<reference evidence="4 5" key="1">
    <citation type="submission" date="2024-03" db="EMBL/GenBank/DDBJ databases">
        <title>Mouse gut bacterial collection (mGBC) of GemPharmatech.</title>
        <authorList>
            <person name="He Y."/>
            <person name="Dong L."/>
            <person name="Wu D."/>
            <person name="Gao X."/>
            <person name="Lin Z."/>
        </authorList>
    </citation>
    <scope>NUCLEOTIDE SEQUENCE [LARGE SCALE GENOMIC DNA]</scope>
    <source>
        <strain evidence="4 5">54-13</strain>
    </source>
</reference>